<protein>
    <submittedName>
        <fullName evidence="1">MafI family immunity protein</fullName>
    </submittedName>
</protein>
<proteinExistence type="predicted"/>
<comment type="caution">
    <text evidence="1">The sequence shown here is derived from an EMBL/GenBank/DDBJ whole genome shotgun (WGS) entry which is preliminary data.</text>
</comment>
<evidence type="ECO:0000313" key="1">
    <source>
        <dbReference type="EMBL" id="MBA0127926.1"/>
    </source>
</evidence>
<name>A0A838AF25_9PSEU</name>
<dbReference type="NCBIfam" id="NF033691">
    <property type="entry name" value="immunity_MafI"/>
    <property type="match status" value="1"/>
</dbReference>
<dbReference type="Proteomes" id="UP000582974">
    <property type="component" value="Unassembled WGS sequence"/>
</dbReference>
<gene>
    <name evidence="1" type="ORF">H0B56_20460</name>
</gene>
<evidence type="ECO:0000313" key="2">
    <source>
        <dbReference type="Proteomes" id="UP000582974"/>
    </source>
</evidence>
<dbReference type="EMBL" id="JACCKD010000009">
    <property type="protein sequence ID" value="MBA0127926.1"/>
    <property type="molecule type" value="Genomic_DNA"/>
</dbReference>
<dbReference type="InterPro" id="IPR047880">
    <property type="entry name" value="MafI-like"/>
</dbReference>
<sequence length="64" mass="7221">MTQNEISSIARLLDAGELALAMETLCDQLYERDIKVDADTWKILAEVGEIMGLDESEWLPLKPK</sequence>
<reference evidence="1 2" key="1">
    <citation type="submission" date="2020-07" db="EMBL/GenBank/DDBJ databases">
        <title>Genome of Haloechinothrix sp.</title>
        <authorList>
            <person name="Tang S.-K."/>
            <person name="Yang L."/>
            <person name="Zhu W.-Y."/>
        </authorList>
    </citation>
    <scope>NUCLEOTIDE SEQUENCE [LARGE SCALE GENOMIC DNA]</scope>
    <source>
        <strain evidence="1 2">YIM 98757</strain>
    </source>
</reference>
<dbReference type="AlphaFoldDB" id="A0A838AF25"/>
<keyword evidence="2" id="KW-1185">Reference proteome</keyword>
<accession>A0A838AF25</accession>
<organism evidence="1 2">
    <name type="scientific">Haloechinothrix aidingensis</name>
    <dbReference type="NCBI Taxonomy" id="2752311"/>
    <lineage>
        <taxon>Bacteria</taxon>
        <taxon>Bacillati</taxon>
        <taxon>Actinomycetota</taxon>
        <taxon>Actinomycetes</taxon>
        <taxon>Pseudonocardiales</taxon>
        <taxon>Pseudonocardiaceae</taxon>
        <taxon>Haloechinothrix</taxon>
    </lineage>
</organism>